<keyword evidence="7" id="KW-0106">Calcium</keyword>
<protein>
    <recommendedName>
        <fullName evidence="3">nitrite reductase (cytochrome; ammonia-forming)</fullName>
        <ecNumber evidence="3">1.7.2.2</ecNumber>
    </recommendedName>
</protein>
<evidence type="ECO:0000313" key="12">
    <source>
        <dbReference type="Proteomes" id="UP000095255"/>
    </source>
</evidence>
<proteinExistence type="inferred from homology"/>
<dbReference type="AlphaFoldDB" id="A0A1E5L546"/>
<accession>A0A1E5L546</accession>
<keyword evidence="6" id="KW-0732">Signal</keyword>
<evidence type="ECO:0000256" key="2">
    <source>
        <dbReference type="ARBA" id="ARBA00009288"/>
    </source>
</evidence>
<evidence type="ECO:0000256" key="10">
    <source>
        <dbReference type="ARBA" id="ARBA00049131"/>
    </source>
</evidence>
<dbReference type="PANTHER" id="PTHR30633">
    <property type="entry name" value="CYTOCHROME C-552 RESPIRATORY NITRITE REDUCTASE"/>
    <property type="match status" value="1"/>
</dbReference>
<dbReference type="PROSITE" id="PS51257">
    <property type="entry name" value="PROKAR_LIPOPROTEIN"/>
    <property type="match status" value="1"/>
</dbReference>
<dbReference type="GO" id="GO:0042279">
    <property type="term" value="F:nitrite reductase (cytochrome, ammonia-forming) activity"/>
    <property type="evidence" value="ECO:0007669"/>
    <property type="project" value="UniProtKB-EC"/>
</dbReference>
<dbReference type="OrthoDB" id="9780421at2"/>
<keyword evidence="8" id="KW-0560">Oxidoreductase</keyword>
<comment type="similarity">
    <text evidence="2">Belongs to the cytochrome c-552 family.</text>
</comment>
<dbReference type="CDD" id="cd00548">
    <property type="entry name" value="NrfA-like"/>
    <property type="match status" value="1"/>
</dbReference>
<evidence type="ECO:0000256" key="8">
    <source>
        <dbReference type="ARBA" id="ARBA00023002"/>
    </source>
</evidence>
<dbReference type="STRING" id="1390249.BHU72_06150"/>
<evidence type="ECO:0000256" key="6">
    <source>
        <dbReference type="ARBA" id="ARBA00022729"/>
    </source>
</evidence>
<dbReference type="RefSeq" id="WP_069702515.1">
    <property type="nucleotide sequence ID" value="NZ_MJAT01000033.1"/>
</dbReference>
<dbReference type="GO" id="GO:0030288">
    <property type="term" value="C:outer membrane-bounded periplasmic space"/>
    <property type="evidence" value="ECO:0007669"/>
    <property type="project" value="TreeGrafter"/>
</dbReference>
<dbReference type="Gene3D" id="1.10.1130.10">
    <property type="entry name" value="Flavocytochrome C3, Chain A"/>
    <property type="match status" value="1"/>
</dbReference>
<organism evidence="11 12">
    <name type="scientific">Desulfuribacillus stibiiarsenatis</name>
    <dbReference type="NCBI Taxonomy" id="1390249"/>
    <lineage>
        <taxon>Bacteria</taxon>
        <taxon>Bacillati</taxon>
        <taxon>Bacillota</taxon>
        <taxon>Desulfuribacillia</taxon>
        <taxon>Desulfuribacillales</taxon>
        <taxon>Desulfuribacillaceae</taxon>
        <taxon>Desulfuribacillus</taxon>
    </lineage>
</organism>
<evidence type="ECO:0000256" key="9">
    <source>
        <dbReference type="ARBA" id="ARBA00023004"/>
    </source>
</evidence>
<comment type="caution">
    <text evidence="11">The sequence shown here is derived from an EMBL/GenBank/DDBJ whole genome shotgun (WGS) entry which is preliminary data.</text>
</comment>
<dbReference type="SUPFAM" id="SSF48695">
    <property type="entry name" value="Multiheme cytochromes"/>
    <property type="match status" value="1"/>
</dbReference>
<comment type="subcellular location">
    <subcellularLocation>
        <location evidence="1">Cell envelope</location>
    </subcellularLocation>
</comment>
<sequence length="515" mass="58682">MSKYRILLSIAFIAVIGLFVIAGCAKDVPTTATPTFSTGLDEKEVNNEAFAQLFPLHWESYLRNSEDTVMTEYGGSVPHDKHDGVNQLPEGYKHAQPYLKNLWLGYPFSYEYKRARGHTFAIEDILHIDRVNRYDEKAGLPATCYNCKTTMIPTYLEKYGDSFWSMNFNELREEQKPGMHSIGCANCHDPQTMDLVITSVPLDEALQRQGIDWKNASKNDMRSYVCAQCHVEYYFETKDHGVASKPHFPWDNGYHPKNIYEYFKDGNPEKDGFKGQFADWTHAVSGTKMIKMQHPEFETWVDGPHGAAGVTCADCHMPYVRVDGKKKISSHHWTSPLKSPEQSCLQCHGDKDAGWVKERVNYVQEKTWEQLLVAQDLSVKAHEAVRLAAEYTGEKHADYDKLLAEAREFVREGQLYWDFVSAENSVGFHNPAKALETLALSQQASTKAVETASKATKHGIASQLEGDIKQIVPPIMEHSRKLQQSQEHLNSHKWLQYLPLLPEAELMWDGTTRLR</sequence>
<dbReference type="InterPro" id="IPR003321">
    <property type="entry name" value="Cyt_c552"/>
</dbReference>
<dbReference type="InterPro" id="IPR036280">
    <property type="entry name" value="Multihaem_cyt_sf"/>
</dbReference>
<reference evidence="11 12" key="1">
    <citation type="submission" date="2016-09" db="EMBL/GenBank/DDBJ databases">
        <title>Desulfuribacillus arsenicus sp. nov., an obligately anaerobic, dissimilatory arsenic- and antimonate-reducing bacterium isolated from anoxic sediments.</title>
        <authorList>
            <person name="Abin C.A."/>
            <person name="Hollibaugh J.T."/>
        </authorList>
    </citation>
    <scope>NUCLEOTIDE SEQUENCE [LARGE SCALE GENOMIC DNA]</scope>
    <source>
        <strain evidence="11 12">MLFW-2</strain>
    </source>
</reference>
<evidence type="ECO:0000256" key="1">
    <source>
        <dbReference type="ARBA" id="ARBA00004196"/>
    </source>
</evidence>
<evidence type="ECO:0000256" key="7">
    <source>
        <dbReference type="ARBA" id="ARBA00022837"/>
    </source>
</evidence>
<evidence type="ECO:0000256" key="4">
    <source>
        <dbReference type="ARBA" id="ARBA00022617"/>
    </source>
</evidence>
<evidence type="ECO:0000313" key="11">
    <source>
        <dbReference type="EMBL" id="OEH85188.1"/>
    </source>
</evidence>
<keyword evidence="4" id="KW-0349">Heme</keyword>
<dbReference type="GO" id="GO:0019645">
    <property type="term" value="P:anaerobic electron transport chain"/>
    <property type="evidence" value="ECO:0007669"/>
    <property type="project" value="TreeGrafter"/>
</dbReference>
<dbReference type="GO" id="GO:0046872">
    <property type="term" value="F:metal ion binding"/>
    <property type="evidence" value="ECO:0007669"/>
    <property type="project" value="UniProtKB-KW"/>
</dbReference>
<dbReference type="Gene3D" id="1.20.140.10">
    <property type="entry name" value="Butyryl-CoA Dehydrogenase, subunit A, domain 3"/>
    <property type="match status" value="1"/>
</dbReference>
<comment type="catalytic activity">
    <reaction evidence="10">
        <text>6 Fe(III)-[cytochrome c] + NH4(+) + 2 H2O = 6 Fe(II)-[cytochrome c] + nitrite + 8 H(+)</text>
        <dbReference type="Rhea" id="RHEA:13089"/>
        <dbReference type="Rhea" id="RHEA-COMP:10350"/>
        <dbReference type="Rhea" id="RHEA-COMP:14399"/>
        <dbReference type="ChEBI" id="CHEBI:15377"/>
        <dbReference type="ChEBI" id="CHEBI:15378"/>
        <dbReference type="ChEBI" id="CHEBI:16301"/>
        <dbReference type="ChEBI" id="CHEBI:28938"/>
        <dbReference type="ChEBI" id="CHEBI:29033"/>
        <dbReference type="ChEBI" id="CHEBI:29034"/>
        <dbReference type="EC" id="1.7.2.2"/>
    </reaction>
</comment>
<keyword evidence="12" id="KW-1185">Reference proteome</keyword>
<dbReference type="Pfam" id="PF02335">
    <property type="entry name" value="Cytochrom_C552"/>
    <property type="match status" value="1"/>
</dbReference>
<dbReference type="EC" id="1.7.2.2" evidence="3"/>
<keyword evidence="9" id="KW-0408">Iron</keyword>
<dbReference type="Proteomes" id="UP000095255">
    <property type="component" value="Unassembled WGS sequence"/>
</dbReference>
<keyword evidence="5" id="KW-0479">Metal-binding</keyword>
<dbReference type="PIRSF" id="PIRSF000243">
    <property type="entry name" value="Cyt_c552"/>
    <property type="match status" value="1"/>
</dbReference>
<evidence type="ECO:0000256" key="3">
    <source>
        <dbReference type="ARBA" id="ARBA00011887"/>
    </source>
</evidence>
<dbReference type="EMBL" id="MJAT01000033">
    <property type="protein sequence ID" value="OEH85188.1"/>
    <property type="molecule type" value="Genomic_DNA"/>
</dbReference>
<dbReference type="PANTHER" id="PTHR30633:SF0">
    <property type="entry name" value="CYTOCHROME C-552"/>
    <property type="match status" value="1"/>
</dbReference>
<gene>
    <name evidence="11" type="ORF">BHU72_06150</name>
</gene>
<name>A0A1E5L546_9FIRM</name>
<evidence type="ECO:0000256" key="5">
    <source>
        <dbReference type="ARBA" id="ARBA00022723"/>
    </source>
</evidence>
<dbReference type="GO" id="GO:0020037">
    <property type="term" value="F:heme binding"/>
    <property type="evidence" value="ECO:0007669"/>
    <property type="project" value="TreeGrafter"/>
</dbReference>